<accession>A0A6A7BX30</accession>
<comment type="catalytic activity">
    <reaction evidence="1 7 8">
        <text>Thiol-dependent hydrolysis of ester, thioester, amide, peptide and isopeptide bonds formed by the C-terminal Gly of ubiquitin (a 76-residue protein attached to proteins as an intracellular targeting signal).</text>
        <dbReference type="EC" id="3.4.19.12"/>
    </reaction>
</comment>
<evidence type="ECO:0000256" key="8">
    <source>
        <dbReference type="RuleBase" id="RU361215"/>
    </source>
</evidence>
<dbReference type="InterPro" id="IPR038765">
    <property type="entry name" value="Papain-like_cys_pep_sf"/>
</dbReference>
<dbReference type="PROSITE" id="PS52048">
    <property type="entry name" value="UCH_DOMAIN"/>
    <property type="match status" value="1"/>
</dbReference>
<evidence type="ECO:0000256" key="1">
    <source>
        <dbReference type="ARBA" id="ARBA00000707"/>
    </source>
</evidence>
<feature type="domain" description="UCH catalytic" evidence="9">
    <location>
        <begin position="13"/>
        <end position="248"/>
    </location>
</feature>
<feature type="site" description="Transition state stabilizer" evidence="7">
    <location>
        <position position="99"/>
    </location>
</feature>
<evidence type="ECO:0000256" key="4">
    <source>
        <dbReference type="ARBA" id="ARBA00022786"/>
    </source>
</evidence>
<proteinExistence type="inferred from homology"/>
<comment type="similarity">
    <text evidence="2 7 8">Belongs to the peptidase C12 family.</text>
</comment>
<dbReference type="PRINTS" id="PR00707">
    <property type="entry name" value="UBCTHYDRLASE"/>
</dbReference>
<feature type="site" description="Important for enzyme activity" evidence="7">
    <location>
        <position position="196"/>
    </location>
</feature>
<dbReference type="PANTHER" id="PTHR10589">
    <property type="entry name" value="UBIQUITIN CARBOXYL-TERMINAL HYDROLASE"/>
    <property type="match status" value="1"/>
</dbReference>
<dbReference type="GO" id="GO:0004843">
    <property type="term" value="F:cysteine-type deubiquitinase activity"/>
    <property type="evidence" value="ECO:0007669"/>
    <property type="project" value="UniProtKB-UniRule"/>
</dbReference>
<dbReference type="PANTHER" id="PTHR10589:SF17">
    <property type="entry name" value="UBIQUITIN CARBOXYL-TERMINAL HYDROLASE"/>
    <property type="match status" value="1"/>
</dbReference>
<dbReference type="OrthoDB" id="427186at2759"/>
<keyword evidence="5 7" id="KW-0378">Hydrolase</keyword>
<dbReference type="GO" id="GO:0005737">
    <property type="term" value="C:cytoplasm"/>
    <property type="evidence" value="ECO:0007669"/>
    <property type="project" value="TreeGrafter"/>
</dbReference>
<dbReference type="EMBL" id="MU005995">
    <property type="protein sequence ID" value="KAF2859275.1"/>
    <property type="molecule type" value="Genomic_DNA"/>
</dbReference>
<dbReference type="GO" id="GO:0006511">
    <property type="term" value="P:ubiquitin-dependent protein catabolic process"/>
    <property type="evidence" value="ECO:0007669"/>
    <property type="project" value="UniProtKB-UniRule"/>
</dbReference>
<evidence type="ECO:0000256" key="3">
    <source>
        <dbReference type="ARBA" id="ARBA00022670"/>
    </source>
</evidence>
<dbReference type="CDD" id="cd09616">
    <property type="entry name" value="Peptidase_C12_UCH_L1_L3"/>
    <property type="match status" value="1"/>
</dbReference>
<evidence type="ECO:0000256" key="2">
    <source>
        <dbReference type="ARBA" id="ARBA00009326"/>
    </source>
</evidence>
<dbReference type="AlphaFoldDB" id="A0A6A7BX30"/>
<dbReference type="Gene3D" id="3.40.532.10">
    <property type="entry name" value="Peptidase C12, ubiquitin carboxyl-terminal hydrolase"/>
    <property type="match status" value="1"/>
</dbReference>
<protein>
    <recommendedName>
        <fullName evidence="8">Ubiquitin carboxyl-terminal hydrolase</fullName>
        <ecNumber evidence="8">3.4.19.12</ecNumber>
    </recommendedName>
</protein>
<dbReference type="FunFam" id="3.40.532.10:FF:000008">
    <property type="entry name" value="Ubiquitin carboxyl-terminal hydrolase"/>
    <property type="match status" value="1"/>
</dbReference>
<evidence type="ECO:0000313" key="10">
    <source>
        <dbReference type="EMBL" id="KAF2859275.1"/>
    </source>
</evidence>
<organism evidence="10 11">
    <name type="scientific">Piedraia hortae CBS 480.64</name>
    <dbReference type="NCBI Taxonomy" id="1314780"/>
    <lineage>
        <taxon>Eukaryota</taxon>
        <taxon>Fungi</taxon>
        <taxon>Dikarya</taxon>
        <taxon>Ascomycota</taxon>
        <taxon>Pezizomycotina</taxon>
        <taxon>Dothideomycetes</taxon>
        <taxon>Dothideomycetidae</taxon>
        <taxon>Capnodiales</taxon>
        <taxon>Piedraiaceae</taxon>
        <taxon>Piedraia</taxon>
    </lineage>
</organism>
<keyword evidence="11" id="KW-1185">Reference proteome</keyword>
<keyword evidence="6 7" id="KW-0788">Thiol protease</keyword>
<evidence type="ECO:0000313" key="11">
    <source>
        <dbReference type="Proteomes" id="UP000799421"/>
    </source>
</evidence>
<dbReference type="Pfam" id="PF01088">
    <property type="entry name" value="Peptidase_C12"/>
    <property type="match status" value="1"/>
</dbReference>
<dbReference type="SUPFAM" id="SSF54001">
    <property type="entry name" value="Cysteine proteinases"/>
    <property type="match status" value="1"/>
</dbReference>
<dbReference type="GO" id="GO:0016579">
    <property type="term" value="P:protein deubiquitination"/>
    <property type="evidence" value="ECO:0007669"/>
    <property type="project" value="TreeGrafter"/>
</dbReference>
<feature type="active site" description="Proton donor" evidence="7">
    <location>
        <position position="179"/>
    </location>
</feature>
<evidence type="ECO:0000256" key="5">
    <source>
        <dbReference type="ARBA" id="ARBA00022801"/>
    </source>
</evidence>
<name>A0A6A7BX30_9PEZI</name>
<evidence type="ECO:0000256" key="6">
    <source>
        <dbReference type="ARBA" id="ARBA00022807"/>
    </source>
</evidence>
<dbReference type="Proteomes" id="UP000799421">
    <property type="component" value="Unassembled WGS sequence"/>
</dbReference>
<feature type="active site" description="Nucleophile" evidence="7">
    <location>
        <position position="105"/>
    </location>
</feature>
<dbReference type="InterPro" id="IPR036959">
    <property type="entry name" value="Peptidase_C12_UCH_sf"/>
</dbReference>
<dbReference type="InterPro" id="IPR001578">
    <property type="entry name" value="Peptidase_C12_UCH"/>
</dbReference>
<evidence type="ECO:0000256" key="7">
    <source>
        <dbReference type="PROSITE-ProRule" id="PRU01393"/>
    </source>
</evidence>
<keyword evidence="3 7" id="KW-0645">Protease</keyword>
<keyword evidence="4 7" id="KW-0833">Ubl conjugation pathway</keyword>
<gene>
    <name evidence="10" type="ORF">K470DRAFT_300385</name>
</gene>
<evidence type="ECO:0000259" key="9">
    <source>
        <dbReference type="PROSITE" id="PS52048"/>
    </source>
</evidence>
<dbReference type="EC" id="3.4.19.12" evidence="8"/>
<reference evidence="10" key="1">
    <citation type="journal article" date="2020" name="Stud. Mycol.">
        <title>101 Dothideomycetes genomes: a test case for predicting lifestyles and emergence of pathogens.</title>
        <authorList>
            <person name="Haridas S."/>
            <person name="Albert R."/>
            <person name="Binder M."/>
            <person name="Bloem J."/>
            <person name="Labutti K."/>
            <person name="Salamov A."/>
            <person name="Andreopoulos B."/>
            <person name="Baker S."/>
            <person name="Barry K."/>
            <person name="Bills G."/>
            <person name="Bluhm B."/>
            <person name="Cannon C."/>
            <person name="Castanera R."/>
            <person name="Culley D."/>
            <person name="Daum C."/>
            <person name="Ezra D."/>
            <person name="Gonzalez J."/>
            <person name="Henrissat B."/>
            <person name="Kuo A."/>
            <person name="Liang C."/>
            <person name="Lipzen A."/>
            <person name="Lutzoni F."/>
            <person name="Magnuson J."/>
            <person name="Mondo S."/>
            <person name="Nolan M."/>
            <person name="Ohm R."/>
            <person name="Pangilinan J."/>
            <person name="Park H.-J."/>
            <person name="Ramirez L."/>
            <person name="Alfaro M."/>
            <person name="Sun H."/>
            <person name="Tritt A."/>
            <person name="Yoshinaga Y."/>
            <person name="Zwiers L.-H."/>
            <person name="Turgeon B."/>
            <person name="Goodwin S."/>
            <person name="Spatafora J."/>
            <person name="Crous P."/>
            <person name="Grigoriev I."/>
        </authorList>
    </citation>
    <scope>NUCLEOTIDE SEQUENCE</scope>
    <source>
        <strain evidence="10">CBS 480.64</strain>
    </source>
</reference>
<sequence>MATTQENTTKRKRFLPLENNPDVMTKLLHTLGLDSDLEFHDVFSIDDPDLLAFVPRPAHALLLVFPVSKTYQAHRQEEDQDRADYNGSGADEPVIWYPQTISNACGLMGLLHGVSNGEARNHIWPGSNLDKLIKEAIPLQPKERAALIENSEALESAHNAAAVTGDTAAPDLNEEVDLHYVCFVKSAKDGHLWELDGSRKGPLDRGPLKVDEDVLSEAALDKGARAFMKREQQTEGGELRFSLIVLGPAFD</sequence>